<accession>A0ABS9A0Y2</accession>
<name>A0ABS9A0Y2_9GAMM</name>
<dbReference type="EMBL" id="JABFTX010000001">
    <property type="protein sequence ID" value="MCE8002275.1"/>
    <property type="molecule type" value="Genomic_DNA"/>
</dbReference>
<dbReference type="Proteomes" id="UP001320168">
    <property type="component" value="Unassembled WGS sequence"/>
</dbReference>
<comment type="caution">
    <text evidence="2">The sequence shown here is derived from an EMBL/GenBank/DDBJ whole genome shotgun (WGS) entry which is preliminary data.</text>
</comment>
<reference evidence="2 3" key="1">
    <citation type="journal article" date="2021" name="Front. Microbiol.">
        <title>Aerobic Denitrification and Heterotrophic Sulfur Oxidation in the Genus Halomonas Revealed by Six Novel Species Characterizations and Genome-Based Analysis.</title>
        <authorList>
            <person name="Wang L."/>
            <person name="Shao Z."/>
        </authorList>
    </citation>
    <scope>NUCLEOTIDE SEQUENCE [LARGE SCALE GENOMIC DNA]</scope>
    <source>
        <strain evidence="2 3">MCCC 1A11081</strain>
    </source>
</reference>
<evidence type="ECO:0000313" key="2">
    <source>
        <dbReference type="EMBL" id="MCE8002275.1"/>
    </source>
</evidence>
<sequence length="292" mass="33137">MNDLISSSSLAALVSAQPDERYWLVVEQHSETLRRLYELDATPDITWLFDETRYASARDIGPLVVAAQPGTALWNAFAESEGAAPLSGIVVSSQVERDVVIAHLRHRLEARFYGNRCGLLRYYDPWVAAHLFTATSSSSWLEPLTALYWHGGTFRQRAQHGATWYAYRPTSTAGTMVQINETGDPISLTPDQEERLETFVAQYPLWQHVSKNSGLDERSAEHARRFVAALEESKRLSIPEHELLDFVLLRFEHSQEPLPQEVDTYPPEARLAALQQHFHPKEENTIIGRDRA</sequence>
<dbReference type="InterPro" id="IPR025391">
    <property type="entry name" value="DUF4123"/>
</dbReference>
<dbReference type="Pfam" id="PF13503">
    <property type="entry name" value="DUF4123"/>
    <property type="match status" value="1"/>
</dbReference>
<protein>
    <submittedName>
        <fullName evidence="2">DUF4123 domain-containing protein</fullName>
    </submittedName>
</protein>
<evidence type="ECO:0000259" key="1">
    <source>
        <dbReference type="Pfam" id="PF13503"/>
    </source>
</evidence>
<keyword evidence="3" id="KW-1185">Reference proteome</keyword>
<evidence type="ECO:0000313" key="3">
    <source>
        <dbReference type="Proteomes" id="UP001320168"/>
    </source>
</evidence>
<dbReference type="RefSeq" id="WP_234269065.1">
    <property type="nucleotide sequence ID" value="NZ_JABFTX010000001.1"/>
</dbReference>
<organism evidence="2 3">
    <name type="scientific">Billgrantia ethanolica</name>
    <dbReference type="NCBI Taxonomy" id="2733486"/>
    <lineage>
        <taxon>Bacteria</taxon>
        <taxon>Pseudomonadati</taxon>
        <taxon>Pseudomonadota</taxon>
        <taxon>Gammaproteobacteria</taxon>
        <taxon>Oceanospirillales</taxon>
        <taxon>Halomonadaceae</taxon>
        <taxon>Billgrantia</taxon>
    </lineage>
</organism>
<gene>
    <name evidence="2" type="ORF">HOP53_05430</name>
</gene>
<proteinExistence type="predicted"/>
<feature type="domain" description="DUF4123" evidence="1">
    <location>
        <begin position="23"/>
        <end position="138"/>
    </location>
</feature>